<organism evidence="1">
    <name type="scientific">Nymphaea colorata</name>
    <name type="common">pocket water lily</name>
    <dbReference type="NCBI Taxonomy" id="210225"/>
    <lineage>
        <taxon>Eukaryota</taxon>
        <taxon>Viridiplantae</taxon>
        <taxon>Streptophyta</taxon>
        <taxon>Embryophyta</taxon>
        <taxon>Tracheophyta</taxon>
        <taxon>Spermatophyta</taxon>
        <taxon>Magnoliopsida</taxon>
        <taxon>Nymphaeales</taxon>
        <taxon>Nymphaeaceae</taxon>
        <taxon>Nymphaea</taxon>
    </lineage>
</organism>
<proteinExistence type="predicted"/>
<gene>
    <name evidence="1" type="ORF">NYM_LOCUS21045</name>
</gene>
<sequence>MGVTQTINAVQSRAVSSSMVNKELMYLDATLNEMSIVAMVDSGTTHNFVSREEAERVRLKLVS</sequence>
<accession>A0A5K1E4T9</accession>
<dbReference type="EMBL" id="LR721784">
    <property type="protein sequence ID" value="VVW47168.1"/>
    <property type="molecule type" value="Genomic_DNA"/>
</dbReference>
<dbReference type="AlphaFoldDB" id="A0A5K1E4T9"/>
<evidence type="ECO:0000313" key="1">
    <source>
        <dbReference type="EMBL" id="VVW47168.1"/>
    </source>
</evidence>
<name>A0A5K1E4T9_9MAGN</name>
<dbReference type="Gramene" id="NC6G0040250.1">
    <property type="protein sequence ID" value="NC6G0040250.1:cds"/>
    <property type="gene ID" value="NC6G0040250"/>
</dbReference>
<protein>
    <submittedName>
        <fullName evidence="1">Uncharacterized protein</fullName>
    </submittedName>
</protein>
<dbReference type="InterPro" id="IPR021109">
    <property type="entry name" value="Peptidase_aspartic_dom_sf"/>
</dbReference>
<dbReference type="Gene3D" id="2.40.70.10">
    <property type="entry name" value="Acid Proteases"/>
    <property type="match status" value="1"/>
</dbReference>
<reference evidence="1" key="1">
    <citation type="submission" date="2019-09" db="EMBL/GenBank/DDBJ databases">
        <authorList>
            <person name="Zhang L."/>
        </authorList>
    </citation>
    <scope>NUCLEOTIDE SEQUENCE</scope>
</reference>